<evidence type="ECO:0008006" key="3">
    <source>
        <dbReference type="Google" id="ProtNLM"/>
    </source>
</evidence>
<name>A0AAN9STW9_PSOTE</name>
<accession>A0AAN9STW9</accession>
<protein>
    <recommendedName>
        <fullName evidence="3">MBD domain-containing protein</fullName>
    </recommendedName>
</protein>
<evidence type="ECO:0000313" key="1">
    <source>
        <dbReference type="EMBL" id="KAK7405392.1"/>
    </source>
</evidence>
<dbReference type="Proteomes" id="UP001386955">
    <property type="component" value="Unassembled WGS sequence"/>
</dbReference>
<evidence type="ECO:0000313" key="2">
    <source>
        <dbReference type="Proteomes" id="UP001386955"/>
    </source>
</evidence>
<organism evidence="1 2">
    <name type="scientific">Psophocarpus tetragonolobus</name>
    <name type="common">Winged bean</name>
    <name type="synonym">Dolichos tetragonolobus</name>
    <dbReference type="NCBI Taxonomy" id="3891"/>
    <lineage>
        <taxon>Eukaryota</taxon>
        <taxon>Viridiplantae</taxon>
        <taxon>Streptophyta</taxon>
        <taxon>Embryophyta</taxon>
        <taxon>Tracheophyta</taxon>
        <taxon>Spermatophyta</taxon>
        <taxon>Magnoliopsida</taxon>
        <taxon>eudicotyledons</taxon>
        <taxon>Gunneridae</taxon>
        <taxon>Pentapetalae</taxon>
        <taxon>rosids</taxon>
        <taxon>fabids</taxon>
        <taxon>Fabales</taxon>
        <taxon>Fabaceae</taxon>
        <taxon>Papilionoideae</taxon>
        <taxon>50 kb inversion clade</taxon>
        <taxon>NPAAA clade</taxon>
        <taxon>indigoferoid/millettioid clade</taxon>
        <taxon>Phaseoleae</taxon>
        <taxon>Psophocarpus</taxon>
    </lineage>
</organism>
<comment type="caution">
    <text evidence="1">The sequence shown here is derived from an EMBL/GenBank/DDBJ whole genome shotgun (WGS) entry which is preliminary data.</text>
</comment>
<dbReference type="AlphaFoldDB" id="A0AAN9STW9"/>
<gene>
    <name evidence="1" type="ORF">VNO78_06651</name>
</gene>
<dbReference type="EMBL" id="JAYMYS010000002">
    <property type="protein sequence ID" value="KAK7405392.1"/>
    <property type="molecule type" value="Genomic_DNA"/>
</dbReference>
<keyword evidence="2" id="KW-1185">Reference proteome</keyword>
<reference evidence="1 2" key="1">
    <citation type="submission" date="2024-01" db="EMBL/GenBank/DDBJ databases">
        <title>The genomes of 5 underutilized Papilionoideae crops provide insights into root nodulation and disease resistanc.</title>
        <authorList>
            <person name="Jiang F."/>
        </authorList>
    </citation>
    <scope>NUCLEOTIDE SEQUENCE [LARGE SCALE GENOMIC DNA]</scope>
    <source>
        <strain evidence="1">DUOXIRENSHENG_FW03</strain>
        <tissue evidence="1">Leaves</tissue>
    </source>
</reference>
<sequence length="111" mass="12789">MECGSSSGNNRSGLRKITIQQIVEMTKTTMDKIESSKPIRRTRSGTTLKFHDMTSKGYGWLLPGWVAEERRSAESGRVYRFYYDPNGCFYPTQKKVVKAMEQDWNVIVLDI</sequence>
<proteinExistence type="predicted"/>